<feature type="domain" description="4Fe-4S Mo/W bis-MGD-type" evidence="16">
    <location>
        <begin position="221"/>
        <end position="277"/>
    </location>
</feature>
<dbReference type="AlphaFoldDB" id="A0A2S6HDI2"/>
<dbReference type="Pfam" id="PF13510">
    <property type="entry name" value="Fer2_4"/>
    <property type="match status" value="1"/>
</dbReference>
<organism evidence="18 19">
    <name type="scientific">Methylobacter tundripaludum</name>
    <dbReference type="NCBI Taxonomy" id="173365"/>
    <lineage>
        <taxon>Bacteria</taxon>
        <taxon>Pseudomonadati</taxon>
        <taxon>Pseudomonadota</taxon>
        <taxon>Gammaproteobacteria</taxon>
        <taxon>Methylococcales</taxon>
        <taxon>Methylococcaceae</taxon>
        <taxon>Methylobacter</taxon>
    </lineage>
</organism>
<dbReference type="SMART" id="SM00929">
    <property type="entry name" value="NADH-G_4Fe-4S_3"/>
    <property type="match status" value="1"/>
</dbReference>
<keyword evidence="3 14" id="KW-0004">4Fe-4S</keyword>
<dbReference type="CDD" id="cd02771">
    <property type="entry name" value="MopB_NDH-1_NuoG2-N7"/>
    <property type="match status" value="1"/>
</dbReference>
<dbReference type="PROSITE" id="PS51839">
    <property type="entry name" value="4FE4S_HC3"/>
    <property type="match status" value="1"/>
</dbReference>
<dbReference type="SUPFAM" id="SSF50692">
    <property type="entry name" value="ADC-like"/>
    <property type="match status" value="1"/>
</dbReference>
<comment type="subunit">
    <text evidence="12">Composed of 13 different subunits. Subunits NuoCD, E, F, and G constitute the peripheral sector of the complex.</text>
</comment>
<dbReference type="InterPro" id="IPR050123">
    <property type="entry name" value="Prok_molybdopt-oxidoreductase"/>
</dbReference>
<dbReference type="PANTHER" id="PTHR43105">
    <property type="entry name" value="RESPIRATORY NITRATE REDUCTASE"/>
    <property type="match status" value="1"/>
</dbReference>
<name>A0A2S6HDI2_9GAMM</name>
<comment type="function">
    <text evidence="14">NDH-1 shuttles electrons from NADH, via FMN and iron-sulfur (Fe-S) centers, to quinones in the respiratory chain. Couples the redox reaction to proton translocation (for every two electrons transferred, four hydrogen ions are translocated across the cytoplasmic membrane), and thus conserves the redox energy in a proton gradient.</text>
</comment>
<evidence type="ECO:0000256" key="9">
    <source>
        <dbReference type="ARBA" id="ARBA00023014"/>
    </source>
</evidence>
<dbReference type="NCBIfam" id="TIGR01973">
    <property type="entry name" value="NuoG"/>
    <property type="match status" value="1"/>
</dbReference>
<dbReference type="GO" id="GO:0048038">
    <property type="term" value="F:quinone binding"/>
    <property type="evidence" value="ECO:0007669"/>
    <property type="project" value="UniProtKB-UniRule"/>
</dbReference>
<dbReference type="PROSITE" id="PS00643">
    <property type="entry name" value="COMPLEX1_75K_3"/>
    <property type="match status" value="1"/>
</dbReference>
<dbReference type="SUPFAM" id="SSF54862">
    <property type="entry name" value="4Fe-4S ferredoxins"/>
    <property type="match status" value="1"/>
</dbReference>
<evidence type="ECO:0000259" key="16">
    <source>
        <dbReference type="PROSITE" id="PS51669"/>
    </source>
</evidence>
<evidence type="ECO:0000256" key="12">
    <source>
        <dbReference type="ARBA" id="ARBA00026021"/>
    </source>
</evidence>
<dbReference type="PANTHER" id="PTHR43105:SF10">
    <property type="entry name" value="NADH-QUINONE OXIDOREDUCTASE SUBUNIT G"/>
    <property type="match status" value="1"/>
</dbReference>
<evidence type="ECO:0000256" key="11">
    <source>
        <dbReference type="ARBA" id="ARBA00023075"/>
    </source>
</evidence>
<dbReference type="GO" id="GO:0008137">
    <property type="term" value="F:NADH dehydrogenase (ubiquinone) activity"/>
    <property type="evidence" value="ECO:0007669"/>
    <property type="project" value="UniProtKB-UniRule"/>
</dbReference>
<evidence type="ECO:0000256" key="5">
    <source>
        <dbReference type="ARBA" id="ARBA00022719"/>
    </source>
</evidence>
<dbReference type="SUPFAM" id="SSF53706">
    <property type="entry name" value="Formate dehydrogenase/DMSO reductase, domains 1-3"/>
    <property type="match status" value="1"/>
</dbReference>
<dbReference type="Proteomes" id="UP000240010">
    <property type="component" value="Unassembled WGS sequence"/>
</dbReference>
<dbReference type="PROSITE" id="PS00642">
    <property type="entry name" value="COMPLEX1_75K_2"/>
    <property type="match status" value="1"/>
</dbReference>
<dbReference type="PROSITE" id="PS51669">
    <property type="entry name" value="4FE4S_MOW_BIS_MGD"/>
    <property type="match status" value="1"/>
</dbReference>
<comment type="caution">
    <text evidence="18">The sequence shown here is derived from an EMBL/GenBank/DDBJ whole genome shotgun (WGS) entry which is preliminary data.</text>
</comment>
<dbReference type="Gene3D" id="3.10.20.740">
    <property type="match status" value="1"/>
</dbReference>
<dbReference type="CDD" id="cd00207">
    <property type="entry name" value="fer2"/>
    <property type="match status" value="1"/>
</dbReference>
<dbReference type="InterPro" id="IPR009010">
    <property type="entry name" value="Asp_de-COase-like_dom_sf"/>
</dbReference>
<dbReference type="InterPro" id="IPR001041">
    <property type="entry name" value="2Fe-2S_ferredoxin-type"/>
</dbReference>
<evidence type="ECO:0000256" key="3">
    <source>
        <dbReference type="ARBA" id="ARBA00022485"/>
    </source>
</evidence>
<keyword evidence="8 14" id="KW-0408">Iron</keyword>
<protein>
    <recommendedName>
        <fullName evidence="14">NADH-quinone oxidoreductase</fullName>
        <ecNumber evidence="14">7.1.1.-</ecNumber>
    </recommendedName>
</protein>
<dbReference type="SUPFAM" id="SSF54292">
    <property type="entry name" value="2Fe-2S ferredoxin-like"/>
    <property type="match status" value="1"/>
</dbReference>
<evidence type="ECO:0000259" key="15">
    <source>
        <dbReference type="PROSITE" id="PS51085"/>
    </source>
</evidence>
<evidence type="ECO:0000256" key="10">
    <source>
        <dbReference type="ARBA" id="ARBA00023027"/>
    </source>
</evidence>
<keyword evidence="11" id="KW-0830">Ubiquinone</keyword>
<dbReference type="GO" id="GO:0051539">
    <property type="term" value="F:4 iron, 4 sulfur cluster binding"/>
    <property type="evidence" value="ECO:0007669"/>
    <property type="project" value="UniProtKB-KW"/>
</dbReference>
<evidence type="ECO:0000256" key="14">
    <source>
        <dbReference type="RuleBase" id="RU003525"/>
    </source>
</evidence>
<dbReference type="GO" id="GO:0003954">
    <property type="term" value="F:NADH dehydrogenase activity"/>
    <property type="evidence" value="ECO:0007669"/>
    <property type="project" value="TreeGrafter"/>
</dbReference>
<comment type="cofactor">
    <cofactor evidence="1 14">
        <name>[4Fe-4S] cluster</name>
        <dbReference type="ChEBI" id="CHEBI:49883"/>
    </cofactor>
</comment>
<keyword evidence="9 14" id="KW-0411">Iron-sulfur</keyword>
<dbReference type="Gene3D" id="3.40.50.740">
    <property type="match status" value="1"/>
</dbReference>
<reference evidence="18 19" key="1">
    <citation type="submission" date="2018-02" db="EMBL/GenBank/DDBJ databases">
        <title>Subsurface microbial communities from deep shales in Ohio and West Virginia, USA.</title>
        <authorList>
            <person name="Wrighton K."/>
        </authorList>
    </citation>
    <scope>NUCLEOTIDE SEQUENCE [LARGE SCALE GENOMIC DNA]</scope>
    <source>
        <strain evidence="18 19">OWC-DMM</strain>
    </source>
</reference>
<dbReference type="Pfam" id="PF00384">
    <property type="entry name" value="Molybdopterin"/>
    <property type="match status" value="1"/>
</dbReference>
<dbReference type="FunFam" id="3.10.20.740:FF:000002">
    <property type="entry name" value="NADH-quinone oxidoreductase"/>
    <property type="match status" value="1"/>
</dbReference>
<dbReference type="PROSITE" id="PS00641">
    <property type="entry name" value="COMPLEX1_75K_1"/>
    <property type="match status" value="1"/>
</dbReference>
<dbReference type="InterPro" id="IPR006963">
    <property type="entry name" value="Mopterin_OxRdtase_4Fe-4S_dom"/>
</dbReference>
<dbReference type="Pfam" id="PF04879">
    <property type="entry name" value="Molybdop_Fe4S4"/>
    <property type="match status" value="1"/>
</dbReference>
<proteinExistence type="inferred from homology"/>
<dbReference type="PROSITE" id="PS51085">
    <property type="entry name" value="2FE2S_FER_2"/>
    <property type="match status" value="1"/>
</dbReference>
<sequence length="950" mass="103695">MARIEIDGQPYDVLDGSNLLSACLSLGLDLPYFCWHPALGSAGACRQCAVIQYKDAEDRRGRLVMACMTPVADAMRVSIAAEPARQFRSDNIELLMTNHPHDCPVCEEGGECHLQDMTVMTGHTFRRYRGLKRTHHNQNLGPFINHEMNRCIACYRCVRFYDDYAGGKDLQVFGMHNNVYFGRFDDGALESEFSGNLVEVCPTGVFTDKTFSAHYARKWDLQTAPSVCAHCGLGCNTAPGERYGTLRRVINRYHGEVNGYFLCDRGRFGYGFVNSPKRILKPRLDGQEISADAAESHFRQLLKAGKPAIGIGSPRASLEANFALRKLVGEENFFLGLEDTEHTLLNAIAELMRHGGIHSPSLREVEQADAVLILGEDVTHSAPRLALSLRQAARNASFDLAGTLHILPWQDAAVRNLENQAQSPVFIASICATRLDDVAANTYRGSPEDIARLGFAIAHCLDESAPAPVALGDAEQALAVIIADSLKQAKRPLIVSGTSCASLDVVQAAYNVAKALPSTDKQLMFTVPECNSLGLAIMGGASLQQAFERIGTGLADSVIILENDLYRRVPGPELDRFLETAAHVVVIDSLENKTAAQAELLLSAATFAESEGTLVNNEGRAQRYFPVYPATEPVRGSWQWLTSVMDDTVDLSRVKPSPEGEGWVRGRQNKEENLFKSPHPNLLPEGEGARVLKSTVLGGMDDAQWRHHDALTAACANAFPDLAAIIRAAPGADYTVNGSKIPRQPHRYSGRTAMHADIKVGEPGQPQDMETPFAFSMEGDTAQVPPALVPVVWAPGWNSNQAINKFQQQTGGRLRDGDAGVRLIEASGTMPWFGDIPPAFKSEPGRWRIMPLPHIFGSEELSLQSPSIAERLPAFCVLLNFLDAETLGVDSGDPVEISSLLGISILKIPVQIEPTLPRGLLGITAGFPAFQAMKTWTQVTIKKVNQEDRL</sequence>
<dbReference type="InterPro" id="IPR019574">
    <property type="entry name" value="NADH_UbQ_OxRdtase_Gsu_4Fe4S-bd"/>
</dbReference>
<dbReference type="CDD" id="cd02788">
    <property type="entry name" value="MopB_CT_NDH-1_NuoG2-N7"/>
    <property type="match status" value="1"/>
</dbReference>
<dbReference type="RefSeq" id="WP_104428806.1">
    <property type="nucleotide sequence ID" value="NZ_PTIZ01000005.1"/>
</dbReference>
<dbReference type="Pfam" id="PF22117">
    <property type="entry name" value="Fer4_Nqo3"/>
    <property type="match status" value="1"/>
</dbReference>
<dbReference type="GO" id="GO:0051537">
    <property type="term" value="F:2 iron, 2 sulfur cluster binding"/>
    <property type="evidence" value="ECO:0007669"/>
    <property type="project" value="UniProtKB-UniRule"/>
</dbReference>
<evidence type="ECO:0000256" key="1">
    <source>
        <dbReference type="ARBA" id="ARBA00001966"/>
    </source>
</evidence>
<dbReference type="GO" id="GO:0046872">
    <property type="term" value="F:metal ion binding"/>
    <property type="evidence" value="ECO:0007669"/>
    <property type="project" value="UniProtKB-UniRule"/>
</dbReference>
<dbReference type="InterPro" id="IPR054351">
    <property type="entry name" value="NADH_UbQ_OxRdtase_ferredoxin"/>
</dbReference>
<dbReference type="GO" id="GO:0042773">
    <property type="term" value="P:ATP synthesis coupled electron transport"/>
    <property type="evidence" value="ECO:0007669"/>
    <property type="project" value="InterPro"/>
</dbReference>
<evidence type="ECO:0000256" key="13">
    <source>
        <dbReference type="ARBA" id="ARBA00047712"/>
    </source>
</evidence>
<dbReference type="FunFam" id="2.20.25.90:FF:000003">
    <property type="entry name" value="NADH-quinone oxidoreductase"/>
    <property type="match status" value="1"/>
</dbReference>
<dbReference type="SMART" id="SM00926">
    <property type="entry name" value="Molybdop_Fe4S4"/>
    <property type="match status" value="1"/>
</dbReference>
<dbReference type="InterPro" id="IPR036010">
    <property type="entry name" value="2Fe-2S_ferredoxin-like_sf"/>
</dbReference>
<dbReference type="GO" id="GO:0016020">
    <property type="term" value="C:membrane"/>
    <property type="evidence" value="ECO:0007669"/>
    <property type="project" value="InterPro"/>
</dbReference>
<keyword evidence="7 14" id="KW-1278">Translocase</keyword>
<dbReference type="InterPro" id="IPR000283">
    <property type="entry name" value="NADH_UbQ_OxRdtase_75kDa_su_CS"/>
</dbReference>
<feature type="domain" description="4Fe-4S His(Cys)3-ligated-type" evidence="17">
    <location>
        <begin position="83"/>
        <end position="122"/>
    </location>
</feature>
<evidence type="ECO:0000256" key="7">
    <source>
        <dbReference type="ARBA" id="ARBA00022967"/>
    </source>
</evidence>
<dbReference type="Pfam" id="PF10588">
    <property type="entry name" value="NADH-G_4Fe-4S_3"/>
    <property type="match status" value="1"/>
</dbReference>
<evidence type="ECO:0000256" key="8">
    <source>
        <dbReference type="ARBA" id="ARBA00023004"/>
    </source>
</evidence>
<keyword evidence="4 14" id="KW-0001">2Fe-2S</keyword>
<dbReference type="EMBL" id="PTIZ01000005">
    <property type="protein sequence ID" value="PPK75554.1"/>
    <property type="molecule type" value="Genomic_DNA"/>
</dbReference>
<evidence type="ECO:0000259" key="17">
    <source>
        <dbReference type="PROSITE" id="PS51839"/>
    </source>
</evidence>
<keyword evidence="10 14" id="KW-0520">NAD</keyword>
<comment type="cofactor">
    <cofactor evidence="14">
        <name>[2Fe-2S] cluster</name>
        <dbReference type="ChEBI" id="CHEBI:190135"/>
    </cofactor>
    <text evidence="14">Binds 1 [2Fe-2S] cluster per subunit.</text>
</comment>
<dbReference type="InterPro" id="IPR010228">
    <property type="entry name" value="NADH_UbQ_OxRdtase_Gsu"/>
</dbReference>
<comment type="similarity">
    <text evidence="2 14">Belongs to the complex I 75 kDa subunit family.</text>
</comment>
<dbReference type="EC" id="7.1.1.-" evidence="14"/>
<evidence type="ECO:0000256" key="4">
    <source>
        <dbReference type="ARBA" id="ARBA00022714"/>
    </source>
</evidence>
<evidence type="ECO:0000313" key="18">
    <source>
        <dbReference type="EMBL" id="PPK75554.1"/>
    </source>
</evidence>
<keyword evidence="5 14" id="KW-0874">Quinone</keyword>
<dbReference type="InterPro" id="IPR006656">
    <property type="entry name" value="Mopterin_OxRdtase"/>
</dbReference>
<comment type="catalytic activity">
    <reaction evidence="13 14">
        <text>a quinone + NADH + 5 H(+)(in) = a quinol + NAD(+) + 4 H(+)(out)</text>
        <dbReference type="Rhea" id="RHEA:57888"/>
        <dbReference type="ChEBI" id="CHEBI:15378"/>
        <dbReference type="ChEBI" id="CHEBI:24646"/>
        <dbReference type="ChEBI" id="CHEBI:57540"/>
        <dbReference type="ChEBI" id="CHEBI:57945"/>
        <dbReference type="ChEBI" id="CHEBI:132124"/>
    </reaction>
</comment>
<gene>
    <name evidence="18" type="ORF">B0F87_10520</name>
</gene>
<evidence type="ECO:0000256" key="6">
    <source>
        <dbReference type="ARBA" id="ARBA00022723"/>
    </source>
</evidence>
<accession>A0A2S6HDI2</accession>
<evidence type="ECO:0000313" key="19">
    <source>
        <dbReference type="Proteomes" id="UP000240010"/>
    </source>
</evidence>
<evidence type="ECO:0000256" key="2">
    <source>
        <dbReference type="ARBA" id="ARBA00005404"/>
    </source>
</evidence>
<keyword evidence="6 14" id="KW-0479">Metal-binding</keyword>
<feature type="domain" description="2Fe-2S ferredoxin-type" evidence="15">
    <location>
        <begin position="1"/>
        <end position="83"/>
    </location>
</feature>
<dbReference type="Gene3D" id="3.30.200.210">
    <property type="match status" value="1"/>
</dbReference>